<dbReference type="SUPFAM" id="SSF48208">
    <property type="entry name" value="Six-hairpin glycosidases"/>
    <property type="match status" value="1"/>
</dbReference>
<keyword evidence="1" id="KW-0732">Signal</keyword>
<name>A0ABR1FGT2_AURAN</name>
<accession>A0ABR1FGT2</accession>
<organism evidence="2 3">
    <name type="scientific">Aureococcus anophagefferens</name>
    <name type="common">Harmful bloom alga</name>
    <dbReference type="NCBI Taxonomy" id="44056"/>
    <lineage>
        <taxon>Eukaryota</taxon>
        <taxon>Sar</taxon>
        <taxon>Stramenopiles</taxon>
        <taxon>Ochrophyta</taxon>
        <taxon>Pelagophyceae</taxon>
        <taxon>Pelagomonadales</taxon>
        <taxon>Pelagomonadaceae</taxon>
        <taxon>Aureococcus</taxon>
    </lineage>
</organism>
<gene>
    <name evidence="2" type="ORF">SO694_00177030</name>
</gene>
<keyword evidence="3" id="KW-1185">Reference proteome</keyword>
<evidence type="ECO:0000256" key="1">
    <source>
        <dbReference type="SAM" id="SignalP"/>
    </source>
</evidence>
<dbReference type="PANTHER" id="PTHR47791:SF1">
    <property type="entry name" value="ENDO MANNANASE, GH76 FAMILY (EUROFUNG)"/>
    <property type="match status" value="1"/>
</dbReference>
<reference evidence="2 3" key="1">
    <citation type="submission" date="2024-03" db="EMBL/GenBank/DDBJ databases">
        <title>Aureococcus anophagefferens CCMP1851 and Kratosvirus quantuckense: Draft genome of a second virus-susceptible host strain in the model system.</title>
        <authorList>
            <person name="Chase E."/>
            <person name="Truchon A.R."/>
            <person name="Schepens W."/>
            <person name="Wilhelm S.W."/>
        </authorList>
    </citation>
    <scope>NUCLEOTIDE SEQUENCE [LARGE SCALE GENOMIC DNA]</scope>
    <source>
        <strain evidence="2 3">CCMP1851</strain>
    </source>
</reference>
<dbReference type="Proteomes" id="UP001363151">
    <property type="component" value="Unassembled WGS sequence"/>
</dbReference>
<dbReference type="InterPro" id="IPR053169">
    <property type="entry name" value="MUG_Protein"/>
</dbReference>
<dbReference type="EMBL" id="JBBJCI010000428">
    <property type="protein sequence ID" value="KAK7230511.1"/>
    <property type="molecule type" value="Genomic_DNA"/>
</dbReference>
<dbReference type="InterPro" id="IPR005198">
    <property type="entry name" value="Glyco_hydro_76"/>
</dbReference>
<proteinExistence type="predicted"/>
<dbReference type="InterPro" id="IPR008928">
    <property type="entry name" value="6-hairpin_glycosidase_sf"/>
</dbReference>
<feature type="signal peptide" evidence="1">
    <location>
        <begin position="1"/>
        <end position="17"/>
    </location>
</feature>
<comment type="caution">
    <text evidence="2">The sequence shown here is derived from an EMBL/GenBank/DDBJ whole genome shotgun (WGS) entry which is preliminary data.</text>
</comment>
<dbReference type="Pfam" id="PF03663">
    <property type="entry name" value="Glyco_hydro_76"/>
    <property type="match status" value="1"/>
</dbReference>
<feature type="chain" id="PRO_5046264590" evidence="1">
    <location>
        <begin position="18"/>
        <end position="444"/>
    </location>
</feature>
<sequence>MVGKSLLALLLLPLCAAKQDRQPDDDDRTIWVSNGTGVPGELFVGLLNTGRKGQAHRIEVRFDALGLDGAAYDVFDASAGMRPLAHPRDTFGANVVPEQTWYDEKTGLWDLAPEGAQWWNSANCLELVCNYVIHENGAADDLLAVINATFSLTTLEETLTGRYDDEGWWCLALVRAYEAAGDAAYLDRAAKIFADLAVHAWDDACGGGVWWSYAKSYKNAITNELFFAMAMKLHGAAGPDVVVAGRTYLDWGRATWAWFEQSGLVNGADLVNDGLVSSGADPSCANNGQQVWSYNQGVVLGGLADLYKETRNSTLLDAGLAIATAATEALAWNGTSILAESCDGPDLNGCDLDQEQFKGIFARYVMYFALTLEGSTMGAYAAGARDLRAWAATNAAAIWGDDRDASDLSELWAGPFAASRGGPGAIMQASAADALLATAVLGAP</sequence>
<evidence type="ECO:0000313" key="2">
    <source>
        <dbReference type="EMBL" id="KAK7230511.1"/>
    </source>
</evidence>
<dbReference type="GO" id="GO:0016787">
    <property type="term" value="F:hydrolase activity"/>
    <property type="evidence" value="ECO:0007669"/>
    <property type="project" value="UniProtKB-KW"/>
</dbReference>
<dbReference type="Gene3D" id="1.50.10.20">
    <property type="match status" value="1"/>
</dbReference>
<dbReference type="PANTHER" id="PTHR47791">
    <property type="entry name" value="MEIOTICALLY UP-REGULATED GENE 191 PROTEIN"/>
    <property type="match status" value="1"/>
</dbReference>
<keyword evidence="2" id="KW-0378">Hydrolase</keyword>
<evidence type="ECO:0000313" key="3">
    <source>
        <dbReference type="Proteomes" id="UP001363151"/>
    </source>
</evidence>
<protein>
    <submittedName>
        <fullName evidence="2">Glycosyl hydrolase family 76 protein</fullName>
    </submittedName>
</protein>